<comment type="caution">
    <text evidence="3">The sequence shown here is derived from an EMBL/GenBank/DDBJ whole genome shotgun (WGS) entry which is preliminary data.</text>
</comment>
<dbReference type="PANTHER" id="PTHR30575:SF3">
    <property type="entry name" value="PEPTIDASE M20 DIMERISATION DOMAIN-CONTAINING PROTEIN"/>
    <property type="match status" value="1"/>
</dbReference>
<dbReference type="InterPro" id="IPR002933">
    <property type="entry name" value="Peptidase_M20"/>
</dbReference>
<proteinExistence type="predicted"/>
<dbReference type="EMBL" id="JBHSWX010000012">
    <property type="protein sequence ID" value="MFC6786127.1"/>
    <property type="molecule type" value="Genomic_DNA"/>
</dbReference>
<dbReference type="InterPro" id="IPR017439">
    <property type="entry name" value="Amidohydrolase"/>
</dbReference>
<protein>
    <submittedName>
        <fullName evidence="3">Amidohydrolase</fullName>
    </submittedName>
</protein>
<keyword evidence="1" id="KW-0464">Manganese</keyword>
<dbReference type="Gene3D" id="3.40.630.10">
    <property type="entry name" value="Zn peptidases"/>
    <property type="match status" value="2"/>
</dbReference>
<dbReference type="Proteomes" id="UP001596443">
    <property type="component" value="Unassembled WGS sequence"/>
</dbReference>
<keyword evidence="4" id="KW-1185">Reference proteome</keyword>
<feature type="binding site" evidence="1">
    <location>
        <position position="201"/>
    </location>
    <ligand>
        <name>Mn(2+)</name>
        <dbReference type="ChEBI" id="CHEBI:29035"/>
        <label>2</label>
    </ligand>
</feature>
<comment type="cofactor">
    <cofactor evidence="1">
        <name>Mn(2+)</name>
        <dbReference type="ChEBI" id="CHEBI:29035"/>
    </cofactor>
    <text evidence="1">The Mn(2+) ion enhances activity.</text>
</comment>
<dbReference type="SUPFAM" id="SSF55031">
    <property type="entry name" value="Bacterial exopeptidase dimerisation domain"/>
    <property type="match status" value="1"/>
</dbReference>
<feature type="binding site" evidence="1">
    <location>
        <position position="143"/>
    </location>
    <ligand>
        <name>Mn(2+)</name>
        <dbReference type="ChEBI" id="CHEBI:29035"/>
        <label>2</label>
    </ligand>
</feature>
<organism evidence="3 4">
    <name type="scientific">Halobaculum halobium</name>
    <dbReference type="NCBI Taxonomy" id="3032281"/>
    <lineage>
        <taxon>Archaea</taxon>
        <taxon>Methanobacteriati</taxon>
        <taxon>Methanobacteriota</taxon>
        <taxon>Stenosarchaea group</taxon>
        <taxon>Halobacteria</taxon>
        <taxon>Halobacteriales</taxon>
        <taxon>Haloferacaceae</taxon>
        <taxon>Halobaculum</taxon>
    </lineage>
</organism>
<sequence length="427" mass="45809">MSQTVAHDDLSAFRRDLHRHPEPAWCEFYTTARIVDELESRDLTAVHYGPEILGAERMNVPDDDELAEWFERARDAGAREDVLAEIEGGYTGAVAVLERGEGPVVGVRVDIDALPILESDDGDVHAPAGEGFRSEHEGYMHACGHDAHATFGLGLVDEILESDFEGTLKVFFQPGEEQIVGGQPMAESELMDDVEYFLAAHVGLDHPTGEVICGIDGFLAVSHFHAEFEGEPSHAGGHPEQGRNTVQAAAAAIQNLYGIPRHADGPTRVNAGVVGGGTATNIIPEECFVEGEVRGGTTELMEYMDEKAHRVIESAADMHEVDVDIETLGRAPSATSDQELAGPIAEIAGEVDGVTNVIERDELGGSEDATYMMQAVQDNGGYATYVGVGTDHPGGHHTSTFDVEEESLDIGVDFLTAAVLEIAERNP</sequence>
<dbReference type="InterPro" id="IPR011650">
    <property type="entry name" value="Peptidase_M20_dimer"/>
</dbReference>
<dbReference type="Pfam" id="PF01546">
    <property type="entry name" value="Peptidase_M20"/>
    <property type="match status" value="1"/>
</dbReference>
<dbReference type="SUPFAM" id="SSF53187">
    <property type="entry name" value="Zn-dependent exopeptidases"/>
    <property type="match status" value="1"/>
</dbReference>
<feature type="binding site" evidence="1">
    <location>
        <position position="177"/>
    </location>
    <ligand>
        <name>Mn(2+)</name>
        <dbReference type="ChEBI" id="CHEBI:29035"/>
        <label>2</label>
    </ligand>
</feature>
<dbReference type="InterPro" id="IPR052030">
    <property type="entry name" value="Peptidase_M20/M20A_hydrolases"/>
</dbReference>
<feature type="domain" description="Peptidase M20 dimerisation" evidence="2">
    <location>
        <begin position="224"/>
        <end position="314"/>
    </location>
</feature>
<evidence type="ECO:0000256" key="1">
    <source>
        <dbReference type="PIRSR" id="PIRSR005962-1"/>
    </source>
</evidence>
<name>A0ABD5TC17_9EURY</name>
<feature type="binding site" evidence="1">
    <location>
        <position position="397"/>
    </location>
    <ligand>
        <name>Mn(2+)</name>
        <dbReference type="ChEBI" id="CHEBI:29035"/>
        <label>1</label>
    </ligand>
</feature>
<dbReference type="PANTHER" id="PTHR30575">
    <property type="entry name" value="PEPTIDASE M20"/>
    <property type="match status" value="1"/>
</dbReference>
<evidence type="ECO:0000313" key="3">
    <source>
        <dbReference type="EMBL" id="MFC6786127.1"/>
    </source>
</evidence>
<dbReference type="InterPro" id="IPR036264">
    <property type="entry name" value="Bact_exopeptidase_dim_dom"/>
</dbReference>
<dbReference type="RefSeq" id="WP_284062939.1">
    <property type="nucleotide sequence ID" value="NZ_CP126158.1"/>
</dbReference>
<dbReference type="NCBIfam" id="TIGR01891">
    <property type="entry name" value="amidohydrolases"/>
    <property type="match status" value="1"/>
</dbReference>
<accession>A0ABD5TC17</accession>
<evidence type="ECO:0000259" key="2">
    <source>
        <dbReference type="Pfam" id="PF07687"/>
    </source>
</evidence>
<reference evidence="3 4" key="1">
    <citation type="journal article" date="2019" name="Int. J. Syst. Evol. Microbiol.">
        <title>The Global Catalogue of Microorganisms (GCM) 10K type strain sequencing project: providing services to taxonomists for standard genome sequencing and annotation.</title>
        <authorList>
            <consortium name="The Broad Institute Genomics Platform"/>
            <consortium name="The Broad Institute Genome Sequencing Center for Infectious Disease"/>
            <person name="Wu L."/>
            <person name="Ma J."/>
        </authorList>
    </citation>
    <scope>NUCLEOTIDE SEQUENCE [LARGE SCALE GENOMIC DNA]</scope>
    <source>
        <strain evidence="3 4">SYNS20</strain>
    </source>
</reference>
<dbReference type="PIRSF" id="PIRSF005962">
    <property type="entry name" value="Pept_M20D_amidohydro"/>
    <property type="match status" value="1"/>
</dbReference>
<dbReference type="AlphaFoldDB" id="A0ABD5TC17"/>
<feature type="binding site" evidence="1">
    <location>
        <position position="145"/>
    </location>
    <ligand>
        <name>Mn(2+)</name>
        <dbReference type="ChEBI" id="CHEBI:29035"/>
        <label>2</label>
    </ligand>
</feature>
<gene>
    <name evidence="3" type="ORF">ACFQFD_09070</name>
</gene>
<keyword evidence="1" id="KW-0479">Metal-binding</keyword>
<evidence type="ECO:0000313" key="4">
    <source>
        <dbReference type="Proteomes" id="UP001596443"/>
    </source>
</evidence>
<dbReference type="GeneID" id="81209195"/>
<dbReference type="Pfam" id="PF07687">
    <property type="entry name" value="M20_dimer"/>
    <property type="match status" value="1"/>
</dbReference>